<reference evidence="1" key="1">
    <citation type="submission" date="2021-03" db="EMBL/GenBank/DDBJ databases">
        <title>Draft genome sequence of rust myrtle Austropuccinia psidii MF-1, a brazilian biotype.</title>
        <authorList>
            <person name="Quecine M.C."/>
            <person name="Pachon D.M.R."/>
            <person name="Bonatelli M.L."/>
            <person name="Correr F.H."/>
            <person name="Franceschini L.M."/>
            <person name="Leite T.F."/>
            <person name="Margarido G.R.A."/>
            <person name="Almeida C.A."/>
            <person name="Ferrarezi J.A."/>
            <person name="Labate C.A."/>
        </authorList>
    </citation>
    <scope>NUCLEOTIDE SEQUENCE</scope>
    <source>
        <strain evidence="1">MF-1</strain>
    </source>
</reference>
<protein>
    <submittedName>
        <fullName evidence="1">Uncharacterized protein</fullName>
    </submittedName>
</protein>
<proteinExistence type="predicted"/>
<sequence length="109" mass="12454">MIKIQEPSRPWEIFHMDCVTGLPPGGNRSYNSFPVIVDRFSKTPSFFPRQRDDTAVDTALLIWNRVVSCTGIITNITVTGIQNSPQHYGQTFTNFWNKCFLLYSLPPTN</sequence>
<dbReference type="InterPro" id="IPR036397">
    <property type="entry name" value="RNaseH_sf"/>
</dbReference>
<dbReference type="InterPro" id="IPR012337">
    <property type="entry name" value="RNaseH-like_sf"/>
</dbReference>
<dbReference type="AlphaFoldDB" id="A0A9Q3DBA0"/>
<dbReference type="Proteomes" id="UP000765509">
    <property type="component" value="Unassembled WGS sequence"/>
</dbReference>
<dbReference type="InterPro" id="IPR050951">
    <property type="entry name" value="Retrovirus_Pol_polyprotein"/>
</dbReference>
<dbReference type="Gene3D" id="3.30.420.10">
    <property type="entry name" value="Ribonuclease H-like superfamily/Ribonuclease H"/>
    <property type="match status" value="1"/>
</dbReference>
<gene>
    <name evidence="1" type="ORF">O181_039859</name>
</gene>
<dbReference type="PANTHER" id="PTHR37984:SF5">
    <property type="entry name" value="PROTEIN NYNRIN-LIKE"/>
    <property type="match status" value="1"/>
</dbReference>
<organism evidence="1 2">
    <name type="scientific">Austropuccinia psidii MF-1</name>
    <dbReference type="NCBI Taxonomy" id="1389203"/>
    <lineage>
        <taxon>Eukaryota</taxon>
        <taxon>Fungi</taxon>
        <taxon>Dikarya</taxon>
        <taxon>Basidiomycota</taxon>
        <taxon>Pucciniomycotina</taxon>
        <taxon>Pucciniomycetes</taxon>
        <taxon>Pucciniales</taxon>
        <taxon>Sphaerophragmiaceae</taxon>
        <taxon>Austropuccinia</taxon>
    </lineage>
</organism>
<dbReference type="EMBL" id="AVOT02015661">
    <property type="protein sequence ID" value="MBW0500144.1"/>
    <property type="molecule type" value="Genomic_DNA"/>
</dbReference>
<keyword evidence="2" id="KW-1185">Reference proteome</keyword>
<evidence type="ECO:0000313" key="1">
    <source>
        <dbReference type="EMBL" id="MBW0500144.1"/>
    </source>
</evidence>
<dbReference type="SUPFAM" id="SSF53098">
    <property type="entry name" value="Ribonuclease H-like"/>
    <property type="match status" value="1"/>
</dbReference>
<evidence type="ECO:0000313" key="2">
    <source>
        <dbReference type="Proteomes" id="UP000765509"/>
    </source>
</evidence>
<dbReference type="PANTHER" id="PTHR37984">
    <property type="entry name" value="PROTEIN CBG26694"/>
    <property type="match status" value="1"/>
</dbReference>
<accession>A0A9Q3DBA0</accession>
<comment type="caution">
    <text evidence="1">The sequence shown here is derived from an EMBL/GenBank/DDBJ whole genome shotgun (WGS) entry which is preliminary data.</text>
</comment>
<name>A0A9Q3DBA0_9BASI</name>
<dbReference type="GO" id="GO:0003676">
    <property type="term" value="F:nucleic acid binding"/>
    <property type="evidence" value="ECO:0007669"/>
    <property type="project" value="InterPro"/>
</dbReference>